<reference evidence="3" key="1">
    <citation type="journal article" date="2019" name="Int. J. Syst. Evol. Microbiol.">
        <title>The Global Catalogue of Microorganisms (GCM) 10K type strain sequencing project: providing services to taxonomists for standard genome sequencing and annotation.</title>
        <authorList>
            <consortium name="The Broad Institute Genomics Platform"/>
            <consortium name="The Broad Institute Genome Sequencing Center for Infectious Disease"/>
            <person name="Wu L."/>
            <person name="Ma J."/>
        </authorList>
    </citation>
    <scope>NUCLEOTIDE SEQUENCE [LARGE SCALE GENOMIC DNA]</scope>
    <source>
        <strain evidence="3">JCM 17664</strain>
    </source>
</reference>
<sequence>MPGGKDTSALLELRIDLADTHQTIHSFGASDCWTGKFIGSWADVSKKNRVADLLFSTDTLADGTPRGIGLSLWRFNIGAGSFEQGAGSGIATDWRREECFLNADGSYNWNKQAGQQWFLQAARSRGVKYTLGFAISPPVYMTRNGKAFHPGGDNHLNIREGRMKDYAGFLAAVAEHLRLDYLSPVNEPQWDWSAKGKPTASQAGSQATNGDIAALVKQLSAALKTRHATAKVVIGEAGQLDFLYGRNNDDRGDQVSRFFSAASPDYIGNLPDVAPVISGHSYFTTCPDDKMVHVRQQLAEKVRQVNPALSVWQSEFGILGDICGQYSGSPRNTGIGYGLYVAKVIHHDLTVANVSSWQWWLAVSPYDYSDALVYINAPDSSINVDQCKRDGVVLESKQLWALGNYARFVRPGMQRVTASIDGLHDPVKAAGALMVSAYHDPQEKSLVVVLVNVSNETKTLRLHTSATLRKNLLNTYTTDADSNLKRSYSAPDSIVVKPQSVVTLTGRYQ</sequence>
<organism evidence="2 3">
    <name type="scientific">Compostibacter hankyongensis</name>
    <dbReference type="NCBI Taxonomy" id="1007089"/>
    <lineage>
        <taxon>Bacteria</taxon>
        <taxon>Pseudomonadati</taxon>
        <taxon>Bacteroidota</taxon>
        <taxon>Chitinophagia</taxon>
        <taxon>Chitinophagales</taxon>
        <taxon>Chitinophagaceae</taxon>
        <taxon>Compostibacter</taxon>
    </lineage>
</organism>
<evidence type="ECO:0000259" key="1">
    <source>
        <dbReference type="Pfam" id="PF14587"/>
    </source>
</evidence>
<dbReference type="EMBL" id="BAABFN010000002">
    <property type="protein sequence ID" value="GAA4307767.1"/>
    <property type="molecule type" value="Genomic_DNA"/>
</dbReference>
<dbReference type="Gene3D" id="3.20.20.80">
    <property type="entry name" value="Glycosidases"/>
    <property type="match status" value="1"/>
</dbReference>
<dbReference type="Proteomes" id="UP001501207">
    <property type="component" value="Unassembled WGS sequence"/>
</dbReference>
<keyword evidence="3" id="KW-1185">Reference proteome</keyword>
<proteinExistence type="predicted"/>
<dbReference type="Gene3D" id="2.60.40.1180">
    <property type="entry name" value="Golgi alpha-mannosidase II"/>
    <property type="match status" value="1"/>
</dbReference>
<dbReference type="InterPro" id="IPR013780">
    <property type="entry name" value="Glyco_hydro_b"/>
</dbReference>
<dbReference type="PANTHER" id="PTHR42767:SF1">
    <property type="entry name" value="ENDO-BETA-1,6-GALACTANASE-LIKE DOMAIN-CONTAINING PROTEIN"/>
    <property type="match status" value="1"/>
</dbReference>
<feature type="domain" description="Endo-beta-1,6-galactanase-like" evidence="1">
    <location>
        <begin position="12"/>
        <end position="374"/>
    </location>
</feature>
<evidence type="ECO:0000313" key="2">
    <source>
        <dbReference type="EMBL" id="GAA4307767.1"/>
    </source>
</evidence>
<dbReference type="Pfam" id="PF14587">
    <property type="entry name" value="Glyco_hydr_30_2"/>
    <property type="match status" value="1"/>
</dbReference>
<dbReference type="PANTHER" id="PTHR42767">
    <property type="entry name" value="ENDO-BETA-1,6-GALACTANASE"/>
    <property type="match status" value="1"/>
</dbReference>
<dbReference type="SUPFAM" id="SSF51445">
    <property type="entry name" value="(Trans)glycosidases"/>
    <property type="match status" value="1"/>
</dbReference>
<gene>
    <name evidence="2" type="ORF">GCM10023143_14690</name>
</gene>
<accession>A0ABP8FNK7</accession>
<protein>
    <submittedName>
        <fullName evidence="2">Glycoside hydrolase family 30 protein</fullName>
    </submittedName>
</protein>
<dbReference type="InterPro" id="IPR017853">
    <property type="entry name" value="GH"/>
</dbReference>
<name>A0ABP8FNK7_9BACT</name>
<comment type="caution">
    <text evidence="2">The sequence shown here is derived from an EMBL/GenBank/DDBJ whole genome shotgun (WGS) entry which is preliminary data.</text>
</comment>
<dbReference type="GO" id="GO:0016787">
    <property type="term" value="F:hydrolase activity"/>
    <property type="evidence" value="ECO:0007669"/>
    <property type="project" value="UniProtKB-KW"/>
</dbReference>
<keyword evidence="2" id="KW-0378">Hydrolase</keyword>
<evidence type="ECO:0000313" key="3">
    <source>
        <dbReference type="Proteomes" id="UP001501207"/>
    </source>
</evidence>
<dbReference type="InterPro" id="IPR039743">
    <property type="entry name" value="6GAL/EXGAL"/>
</dbReference>
<dbReference type="InterPro" id="IPR039514">
    <property type="entry name" value="6GAL-like"/>
</dbReference>